<dbReference type="PROSITE" id="PS51507">
    <property type="entry name" value="IRF_2"/>
    <property type="match status" value="1"/>
</dbReference>
<protein>
    <recommendedName>
        <fullName evidence="3">IRF tryptophan pentad repeat domain-containing protein</fullName>
    </recommendedName>
</protein>
<organism evidence="4 5">
    <name type="scientific">Petrolisthes manimaculis</name>
    <dbReference type="NCBI Taxonomy" id="1843537"/>
    <lineage>
        <taxon>Eukaryota</taxon>
        <taxon>Metazoa</taxon>
        <taxon>Ecdysozoa</taxon>
        <taxon>Arthropoda</taxon>
        <taxon>Crustacea</taxon>
        <taxon>Multicrustacea</taxon>
        <taxon>Malacostraca</taxon>
        <taxon>Eumalacostraca</taxon>
        <taxon>Eucarida</taxon>
        <taxon>Decapoda</taxon>
        <taxon>Pleocyemata</taxon>
        <taxon>Anomura</taxon>
        <taxon>Galatheoidea</taxon>
        <taxon>Porcellanidae</taxon>
        <taxon>Petrolisthes</taxon>
    </lineage>
</organism>
<comment type="similarity">
    <text evidence="1">Belongs to the N-CoR nuclear receptor corepressors family.</text>
</comment>
<feature type="region of interest" description="Disordered" evidence="2">
    <location>
        <begin position="122"/>
        <end position="170"/>
    </location>
</feature>
<dbReference type="AlphaFoldDB" id="A0AAE1NUJ1"/>
<dbReference type="EMBL" id="JAWZYT010003834">
    <property type="protein sequence ID" value="KAK4296520.1"/>
    <property type="molecule type" value="Genomic_DNA"/>
</dbReference>
<dbReference type="GO" id="GO:0006357">
    <property type="term" value="P:regulation of transcription by RNA polymerase II"/>
    <property type="evidence" value="ECO:0007669"/>
    <property type="project" value="TreeGrafter"/>
</dbReference>
<accession>A0AAE1NUJ1</accession>
<gene>
    <name evidence="4" type="ORF">Pmani_030979</name>
</gene>
<dbReference type="GO" id="GO:0000976">
    <property type="term" value="F:transcription cis-regulatory region binding"/>
    <property type="evidence" value="ECO:0007669"/>
    <property type="project" value="InterPro"/>
</dbReference>
<dbReference type="InterPro" id="IPR001346">
    <property type="entry name" value="Interferon_reg_fact_DNA-bd_dom"/>
</dbReference>
<feature type="domain" description="IRF tryptophan pentad repeat" evidence="3">
    <location>
        <begin position="7"/>
        <end position="105"/>
    </location>
</feature>
<comment type="caution">
    <text evidence="4">The sequence shown here is derived from an EMBL/GenBank/DDBJ whole genome shotgun (WGS) entry which is preliminary data.</text>
</comment>
<dbReference type="SUPFAM" id="SSF46785">
    <property type="entry name" value="Winged helix' DNA-binding domain"/>
    <property type="match status" value="1"/>
</dbReference>
<sequence>MSRATVKPCVGRFLVECLEEESLRHLLQWEDKEAGTFRLLWLHAGRANFDKHYHQELFHRYREYKGLSLGDDAKQSFSMALKKSPAVEVLARLPEDDWRYYRFNQRAKCRLSLHHTVESSSLSSSEWQSQSSPACSPPSLHHLAPMTPNSPSLVSPAAYSPPSPHQVTPSFTHPHHARLQSNGVEYTEEEFNPCLPESSPTFKNTSGGQYTCCHYYHYHHHHPQQQHYHHPQHNYLQQQQQHEYHTCPVTVTGCYVSVSPNLHYDSSPEFTPHASVVQTPSLASVEVQSIPSTVSELSPPSDVLLRVEPSRSVSWAAGNEVSVLQNAAMDCSGICDKFSMGRVTKKLQNSQRCSSNERQQDHLDPLLSFDLALLEFGPQGSLWPASDHGTPIFNPQQQQQQHYQQQQQQHHHQQQKQQLQKQKHCNRSHPTDLLRSQQCSQVIPSTLTSNPRTTSIPHNFEHNQKTISFSGNPPTRLTASGPHNLPASQPHPVHPTHYEYYPRRPQYEGHRCPPFVKEFVGSTVTYVYTKKSRLNATPTQQQSDDCGAYSEEFSIYLQGWEKEP</sequence>
<dbReference type="InterPro" id="IPR051571">
    <property type="entry name" value="N-CoR_corepressor"/>
</dbReference>
<feature type="compositionally biased region" description="Low complexity" evidence="2">
    <location>
        <begin position="122"/>
        <end position="139"/>
    </location>
</feature>
<evidence type="ECO:0000256" key="1">
    <source>
        <dbReference type="ARBA" id="ARBA00010097"/>
    </source>
</evidence>
<dbReference type="InterPro" id="IPR036390">
    <property type="entry name" value="WH_DNA-bd_sf"/>
</dbReference>
<evidence type="ECO:0000313" key="5">
    <source>
        <dbReference type="Proteomes" id="UP001292094"/>
    </source>
</evidence>
<dbReference type="Gene3D" id="1.10.10.10">
    <property type="entry name" value="Winged helix-like DNA-binding domain superfamily/Winged helix DNA-binding domain"/>
    <property type="match status" value="1"/>
</dbReference>
<keyword evidence="5" id="KW-1185">Reference proteome</keyword>
<reference evidence="4" key="1">
    <citation type="submission" date="2023-11" db="EMBL/GenBank/DDBJ databases">
        <title>Genome assemblies of two species of porcelain crab, Petrolisthes cinctipes and Petrolisthes manimaculis (Anomura: Porcellanidae).</title>
        <authorList>
            <person name="Angst P."/>
        </authorList>
    </citation>
    <scope>NUCLEOTIDE SEQUENCE</scope>
    <source>
        <strain evidence="4">PB745_02</strain>
        <tissue evidence="4">Gill</tissue>
    </source>
</reference>
<dbReference type="PANTHER" id="PTHR13992">
    <property type="entry name" value="NUCLEAR RECEPTOR CO-REPRESSOR RELATED NCOR"/>
    <property type="match status" value="1"/>
</dbReference>
<dbReference type="Proteomes" id="UP001292094">
    <property type="component" value="Unassembled WGS sequence"/>
</dbReference>
<feature type="compositionally biased region" description="Low complexity" evidence="2">
    <location>
        <begin position="396"/>
        <end position="408"/>
    </location>
</feature>
<name>A0AAE1NUJ1_9EUCA</name>
<evidence type="ECO:0000256" key="2">
    <source>
        <dbReference type="SAM" id="MobiDB-lite"/>
    </source>
</evidence>
<feature type="region of interest" description="Disordered" evidence="2">
    <location>
        <begin position="384"/>
        <end position="437"/>
    </location>
</feature>
<dbReference type="InterPro" id="IPR036388">
    <property type="entry name" value="WH-like_DNA-bd_sf"/>
</dbReference>
<dbReference type="PANTHER" id="PTHR13992:SF39">
    <property type="entry name" value="SMRTER, ISOFORM G"/>
    <property type="match status" value="1"/>
</dbReference>
<evidence type="ECO:0000313" key="4">
    <source>
        <dbReference type="EMBL" id="KAK4296520.1"/>
    </source>
</evidence>
<proteinExistence type="inferred from homology"/>
<evidence type="ECO:0000259" key="3">
    <source>
        <dbReference type="PROSITE" id="PS51507"/>
    </source>
</evidence>
<dbReference type="GO" id="GO:0034967">
    <property type="term" value="C:Set3 complex"/>
    <property type="evidence" value="ECO:0007669"/>
    <property type="project" value="TreeGrafter"/>
</dbReference>